<comment type="caution">
    <text evidence="11">The sequence shown here is derived from an EMBL/GenBank/DDBJ whole genome shotgun (WGS) entry which is preliminary data.</text>
</comment>
<proteinExistence type="inferred from homology"/>
<evidence type="ECO:0000256" key="5">
    <source>
        <dbReference type="ARBA" id="ARBA00022917"/>
    </source>
</evidence>
<gene>
    <name evidence="11" type="ORF">LTR78_000515</name>
</gene>
<sequence>MSDQAQPKGEKPTQPAAEDTKISPAELKKRAKAEKQARRAAQKEQTGGPAAAEPSTNGATEGGQEEHELKQKGGQQQKGQQQKSRQRHGQKPAQDSRPERPGQSSSSTMPPRRRPSQSNTTTSKPTLQPKKEKREIELFSHLTTHPRLHTAGTTASISKDIHPAVLALGYQYSTYTICGSSARCIEYLKSCRPLAESMGNAIRWLKKLIAEIDPAMPEHEAKDFLGEEIGRFVRERVVVSGKAIAATASKQIKRGSVVLTYAKSSIVEKTILQAWEQGTEFRVIVVDSRPLFEGRKLAESLIQAAPGLELEYLPFSGLAHAVRDATLVLLGAHSMLSNGRLLSRVGTASVAMQAQRRNVPVIVLCESVKFSGKVALDSIVLNEVAPAEELLLPFPASSAAAAGPSAMTSTTTKDDDDDEAPKLKHLKDWKEIPNLQVLNLMYDVTPAEYIRMVICEYGSVPPSSVPVVHGMANAMEV</sequence>
<organism evidence="11 12">
    <name type="scientific">Recurvomyces mirabilis</name>
    <dbReference type="NCBI Taxonomy" id="574656"/>
    <lineage>
        <taxon>Eukaryota</taxon>
        <taxon>Fungi</taxon>
        <taxon>Dikarya</taxon>
        <taxon>Ascomycota</taxon>
        <taxon>Pezizomycotina</taxon>
        <taxon>Dothideomycetes</taxon>
        <taxon>Dothideomycetidae</taxon>
        <taxon>Mycosphaerellales</taxon>
        <taxon>Teratosphaeriaceae</taxon>
        <taxon>Recurvomyces</taxon>
    </lineage>
</organism>
<feature type="region of interest" description="Disordered" evidence="10">
    <location>
        <begin position="400"/>
        <end position="421"/>
    </location>
</feature>
<dbReference type="SUPFAM" id="SSF100950">
    <property type="entry name" value="NagB/RpiA/CoA transferase-like"/>
    <property type="match status" value="1"/>
</dbReference>
<feature type="compositionally biased region" description="Low complexity" evidence="10">
    <location>
        <begin position="400"/>
        <end position="411"/>
    </location>
</feature>
<dbReference type="Pfam" id="PF01008">
    <property type="entry name" value="IF-2B"/>
    <property type="match status" value="1"/>
</dbReference>
<evidence type="ECO:0000256" key="1">
    <source>
        <dbReference type="ARBA" id="ARBA00004514"/>
    </source>
</evidence>
<feature type="region of interest" description="Disordered" evidence="10">
    <location>
        <begin position="1"/>
        <end position="132"/>
    </location>
</feature>
<evidence type="ECO:0000256" key="8">
    <source>
        <dbReference type="ARBA" id="ARBA00046432"/>
    </source>
</evidence>
<keyword evidence="3" id="KW-0963">Cytoplasm</keyword>
<evidence type="ECO:0000256" key="9">
    <source>
        <dbReference type="RuleBase" id="RU003814"/>
    </source>
</evidence>
<keyword evidence="12" id="KW-1185">Reference proteome</keyword>
<comment type="subunit">
    <text evidence="8">Component of the translation initiation factor 2B (eIF2B) complex which is a heterodecamer of two sets of five different subunits: alpha, beta, gamma, delta and epsilon. Subunits alpha, beta and delta comprise a regulatory subcomplex and subunits epsilon and gamma comprise a catalytic subcomplex. Within the complex, the hexameric regulatory complex resides at the center, with the two heterodimeric catalytic subcomplexes bound on opposite sides.</text>
</comment>
<evidence type="ECO:0000256" key="2">
    <source>
        <dbReference type="ARBA" id="ARBA00007251"/>
    </source>
</evidence>
<name>A0AAE0WY43_9PEZI</name>
<dbReference type="EMBL" id="JAUTXT010000001">
    <property type="protein sequence ID" value="KAK3680138.1"/>
    <property type="molecule type" value="Genomic_DNA"/>
</dbReference>
<dbReference type="InterPro" id="IPR042529">
    <property type="entry name" value="IF_2B-like_C"/>
</dbReference>
<dbReference type="Proteomes" id="UP001274830">
    <property type="component" value="Unassembled WGS sequence"/>
</dbReference>
<evidence type="ECO:0000313" key="11">
    <source>
        <dbReference type="EMBL" id="KAK3680138.1"/>
    </source>
</evidence>
<dbReference type="GO" id="GO:0005829">
    <property type="term" value="C:cytosol"/>
    <property type="evidence" value="ECO:0007669"/>
    <property type="project" value="UniProtKB-SubCell"/>
</dbReference>
<dbReference type="InterPro" id="IPR037171">
    <property type="entry name" value="NagB/RpiA_transferase-like"/>
</dbReference>
<keyword evidence="5" id="KW-0648">Protein biosynthesis</keyword>
<dbReference type="PANTHER" id="PTHR10233:SF14">
    <property type="entry name" value="TRANSLATION INITIATION FACTOR EIF-2B SUBUNIT DELTA"/>
    <property type="match status" value="1"/>
</dbReference>
<evidence type="ECO:0000256" key="3">
    <source>
        <dbReference type="ARBA" id="ARBA00022490"/>
    </source>
</evidence>
<protein>
    <recommendedName>
        <fullName evidence="6">Translation initiation factor eIF2B subunit delta</fullName>
    </recommendedName>
    <alternativeName>
        <fullName evidence="7">eIF2B GDP-GTP exchange factor subunit delta</fullName>
    </alternativeName>
</protein>
<dbReference type="AlphaFoldDB" id="A0AAE0WY43"/>
<evidence type="ECO:0000256" key="7">
    <source>
        <dbReference type="ARBA" id="ARBA00044356"/>
    </source>
</evidence>
<dbReference type="Gene3D" id="3.40.50.10470">
    <property type="entry name" value="Translation initiation factor eif-2b, domain 2"/>
    <property type="match status" value="1"/>
</dbReference>
<evidence type="ECO:0000256" key="4">
    <source>
        <dbReference type="ARBA" id="ARBA00022540"/>
    </source>
</evidence>
<evidence type="ECO:0000256" key="10">
    <source>
        <dbReference type="SAM" id="MobiDB-lite"/>
    </source>
</evidence>
<evidence type="ECO:0000313" key="12">
    <source>
        <dbReference type="Proteomes" id="UP001274830"/>
    </source>
</evidence>
<dbReference type="GO" id="GO:0003743">
    <property type="term" value="F:translation initiation factor activity"/>
    <property type="evidence" value="ECO:0007669"/>
    <property type="project" value="UniProtKB-KW"/>
</dbReference>
<evidence type="ECO:0000256" key="6">
    <source>
        <dbReference type="ARBA" id="ARBA00044147"/>
    </source>
</evidence>
<dbReference type="PANTHER" id="PTHR10233">
    <property type="entry name" value="TRANSLATION INITIATION FACTOR EIF-2B"/>
    <property type="match status" value="1"/>
</dbReference>
<keyword evidence="4" id="KW-0396">Initiation factor</keyword>
<comment type="subcellular location">
    <subcellularLocation>
        <location evidence="1">Cytoplasm</location>
        <location evidence="1">Cytosol</location>
    </subcellularLocation>
</comment>
<reference evidence="11" key="1">
    <citation type="submission" date="2023-07" db="EMBL/GenBank/DDBJ databases">
        <title>Black Yeasts Isolated from many extreme environments.</title>
        <authorList>
            <person name="Coleine C."/>
            <person name="Stajich J.E."/>
            <person name="Selbmann L."/>
        </authorList>
    </citation>
    <scope>NUCLEOTIDE SEQUENCE</scope>
    <source>
        <strain evidence="11">CCFEE 5485</strain>
    </source>
</reference>
<dbReference type="InterPro" id="IPR000649">
    <property type="entry name" value="IF-2B-related"/>
</dbReference>
<comment type="similarity">
    <text evidence="2 9">Belongs to the eIF-2B alpha/beta/delta subunits family.</text>
</comment>
<feature type="compositionally biased region" description="Low complexity" evidence="10">
    <location>
        <begin position="72"/>
        <end position="83"/>
    </location>
</feature>
<accession>A0AAE0WY43</accession>